<dbReference type="Pfam" id="PF04912">
    <property type="entry name" value="Dynamitin"/>
    <property type="match status" value="1"/>
</dbReference>
<protein>
    <recommendedName>
        <fullName evidence="5">Dynactin subunit 2</fullName>
    </recommendedName>
</protein>
<dbReference type="GO" id="GO:0005869">
    <property type="term" value="C:dynactin complex"/>
    <property type="evidence" value="ECO:0007669"/>
    <property type="project" value="InterPro"/>
</dbReference>
<proteinExistence type="predicted"/>
<evidence type="ECO:0008006" key="5">
    <source>
        <dbReference type="Google" id="ProtNLM"/>
    </source>
</evidence>
<dbReference type="EMBL" id="HBKP01005953">
    <property type="protein sequence ID" value="CAE2208546.1"/>
    <property type="molecule type" value="Transcribed_RNA"/>
</dbReference>
<name>A0A7S4M8V1_9EUKA</name>
<feature type="coiled-coil region" evidence="3">
    <location>
        <begin position="85"/>
        <end position="119"/>
    </location>
</feature>
<evidence type="ECO:0000313" key="4">
    <source>
        <dbReference type="EMBL" id="CAE2208546.1"/>
    </source>
</evidence>
<organism evidence="4">
    <name type="scientific">Vannella robusta</name>
    <dbReference type="NCBI Taxonomy" id="1487602"/>
    <lineage>
        <taxon>Eukaryota</taxon>
        <taxon>Amoebozoa</taxon>
        <taxon>Discosea</taxon>
        <taxon>Flabellinia</taxon>
        <taxon>Vannellidae</taxon>
        <taxon>Vannella</taxon>
    </lineage>
</organism>
<gene>
    <name evidence="4" type="ORF">VSP0166_LOCUS4270</name>
</gene>
<dbReference type="GO" id="GO:0007017">
    <property type="term" value="P:microtubule-based process"/>
    <property type="evidence" value="ECO:0007669"/>
    <property type="project" value="InterPro"/>
</dbReference>
<sequence length="364" mass="40410">MSKVSEPDCYETPDIPLFTGVIKDSRHLDTPVSEDIDDSSLPSSELFQRFSGKQLDTSKQNYDRVQIGKPLKQSEYSFNPSGRNAESALERYQRLRVEIEALANDLKSVEQESPDLELEQGNKASDISKQISSLQHILDQCENTLHQSGNAGTAQSTNIAKQLMQELQASSDRSGDDTNRITYELYSTPTGSKDNTKLFADIEKRVASLENGIGSTVEMQKPIATTLALLEEKLSLLDENKLAIVETKIASLSDALENSSATMESSEKVDNLFELMNQWDSTSQQVPMIVERLVSLKGVHEQGISAVNSIHQLQKDQSSVTDLLKSTAASFQRLETAFEENKKIINSNVTSLEERMAKLEARLS</sequence>
<reference evidence="4" key="1">
    <citation type="submission" date="2021-01" db="EMBL/GenBank/DDBJ databases">
        <authorList>
            <person name="Corre E."/>
            <person name="Pelletier E."/>
            <person name="Niang G."/>
            <person name="Scheremetjew M."/>
            <person name="Finn R."/>
            <person name="Kale V."/>
            <person name="Holt S."/>
            <person name="Cochrane G."/>
            <person name="Meng A."/>
            <person name="Brown T."/>
            <person name="Cohen L."/>
        </authorList>
    </citation>
    <scope>NUCLEOTIDE SEQUENCE</scope>
    <source>
        <strain evidence="4">DIVA3 518/3/11/1/6</strain>
    </source>
</reference>
<dbReference type="AlphaFoldDB" id="A0A7S4M8V1"/>
<evidence type="ECO:0000256" key="2">
    <source>
        <dbReference type="ARBA" id="ARBA00022490"/>
    </source>
</evidence>
<dbReference type="InterPro" id="IPR028133">
    <property type="entry name" value="Dynamitin"/>
</dbReference>
<evidence type="ECO:0000256" key="1">
    <source>
        <dbReference type="ARBA" id="ARBA00004496"/>
    </source>
</evidence>
<dbReference type="PANTHER" id="PTHR15346">
    <property type="entry name" value="DYNACTIN SUBUNIT"/>
    <property type="match status" value="1"/>
</dbReference>
<keyword evidence="3" id="KW-0175">Coiled coil</keyword>
<comment type="subcellular location">
    <subcellularLocation>
        <location evidence="1">Cytoplasm</location>
    </subcellularLocation>
</comment>
<accession>A0A7S4M8V1</accession>
<keyword evidence="2" id="KW-0963">Cytoplasm</keyword>
<dbReference type="GO" id="GO:0005737">
    <property type="term" value="C:cytoplasm"/>
    <property type="evidence" value="ECO:0007669"/>
    <property type="project" value="UniProtKB-SubCell"/>
</dbReference>
<evidence type="ECO:0000256" key="3">
    <source>
        <dbReference type="SAM" id="Coils"/>
    </source>
</evidence>